<dbReference type="AlphaFoldDB" id="A0AAP0RMD4"/>
<feature type="transmembrane region" description="Helical" evidence="8">
    <location>
        <begin position="36"/>
        <end position="59"/>
    </location>
</feature>
<comment type="caution">
    <text evidence="9">The sequence shown here is derived from an EMBL/GenBank/DDBJ whole genome shotgun (WGS) entry which is preliminary data.</text>
</comment>
<dbReference type="Gene3D" id="3.20.20.80">
    <property type="entry name" value="Glycosidases"/>
    <property type="match status" value="1"/>
</dbReference>
<dbReference type="GO" id="GO:0042973">
    <property type="term" value="F:glucan endo-1,3-beta-D-glucosidase activity"/>
    <property type="evidence" value="ECO:0007669"/>
    <property type="project" value="UniProtKB-EC"/>
</dbReference>
<comment type="catalytic activity">
    <reaction evidence="1">
        <text>Hydrolysis of (1-&gt;3)-beta-D-glucosidic linkages in (1-&gt;3)-beta-D-glucans.</text>
        <dbReference type="EC" id="3.2.1.39"/>
    </reaction>
</comment>
<dbReference type="GO" id="GO:0005975">
    <property type="term" value="P:carbohydrate metabolic process"/>
    <property type="evidence" value="ECO:0007669"/>
    <property type="project" value="InterPro"/>
</dbReference>
<organism evidence="9 10">
    <name type="scientific">Liquidambar formosana</name>
    <name type="common">Formosan gum</name>
    <dbReference type="NCBI Taxonomy" id="63359"/>
    <lineage>
        <taxon>Eukaryota</taxon>
        <taxon>Viridiplantae</taxon>
        <taxon>Streptophyta</taxon>
        <taxon>Embryophyta</taxon>
        <taxon>Tracheophyta</taxon>
        <taxon>Spermatophyta</taxon>
        <taxon>Magnoliopsida</taxon>
        <taxon>eudicotyledons</taxon>
        <taxon>Gunneridae</taxon>
        <taxon>Pentapetalae</taxon>
        <taxon>Saxifragales</taxon>
        <taxon>Altingiaceae</taxon>
        <taxon>Liquidambar</taxon>
    </lineage>
</organism>
<proteinExistence type="inferred from homology"/>
<reference evidence="9 10" key="1">
    <citation type="journal article" date="2024" name="Plant J.">
        <title>Genome sequences and population genomics reveal climatic adaptation and genomic divergence between two closely related sweetgum species.</title>
        <authorList>
            <person name="Xu W.Q."/>
            <person name="Ren C.Q."/>
            <person name="Zhang X.Y."/>
            <person name="Comes H.P."/>
            <person name="Liu X.H."/>
            <person name="Li Y.G."/>
            <person name="Kettle C.J."/>
            <person name="Jalonen R."/>
            <person name="Gaisberger H."/>
            <person name="Ma Y.Z."/>
            <person name="Qiu Y.X."/>
        </authorList>
    </citation>
    <scope>NUCLEOTIDE SEQUENCE [LARGE SCALE GENOMIC DNA]</scope>
    <source>
        <strain evidence="9">Hangzhou</strain>
    </source>
</reference>
<keyword evidence="6" id="KW-0326">Glycosidase</keyword>
<dbReference type="FunFam" id="3.20.20.80:FF:000005">
    <property type="entry name" value="Glucan endo-1,3-beta-glucosidase 14"/>
    <property type="match status" value="1"/>
</dbReference>
<evidence type="ECO:0000256" key="7">
    <source>
        <dbReference type="RuleBase" id="RU004335"/>
    </source>
</evidence>
<evidence type="ECO:0000313" key="10">
    <source>
        <dbReference type="Proteomes" id="UP001415857"/>
    </source>
</evidence>
<comment type="similarity">
    <text evidence="2 7">Belongs to the glycosyl hydrolase 17 family.</text>
</comment>
<keyword evidence="8" id="KW-1133">Transmembrane helix</keyword>
<dbReference type="Pfam" id="PF00332">
    <property type="entry name" value="Glyco_hydro_17"/>
    <property type="match status" value="1"/>
</dbReference>
<keyword evidence="5" id="KW-0378">Hydrolase</keyword>
<accession>A0AAP0RMD4</accession>
<sequence>MHTYIDTKNKIQRRQCVVVGEIASVMASCFVMFRRAFFILLILSDSVVQIFGLGVGINYGQIANNLPSPSRVAVLLSSINITRVKLYDADPNVLQAFSNSNVDFIISVGNGNLLNMTDPQAAQAWIQQHVQSHLPQTQITCIIVGNEVLGGSDTQINSYLLPAMQSIYNALVNMGLEQQVMVTTAHSLQILATSFPPSTGSFKPDLAQYIQPILNFHSQINSPFLINAYPYFAYKDDPTQVSLDYVLFQPNQGTIDPNTNLNYDNMLYAQVDAVYSAIKAMGHTDIEVRISETGWPSLGDSDEPGATPENAGLYNGNLLRRIQERQGTPAKPSVPINIYVFALFNENLKPGPTSERNYGLFYPSGVPVYNIGVQGYLPELMSSASRTNALSIFGILIIITARLFCAVLERL</sequence>
<feature type="transmembrane region" description="Helical" evidence="8">
    <location>
        <begin position="389"/>
        <end position="408"/>
    </location>
</feature>
<keyword evidence="4" id="KW-0732">Signal</keyword>
<gene>
    <name evidence="9" type="ORF">L1049_014102</name>
</gene>
<evidence type="ECO:0000313" key="9">
    <source>
        <dbReference type="EMBL" id="KAK9280413.1"/>
    </source>
</evidence>
<dbReference type="InterPro" id="IPR044965">
    <property type="entry name" value="Glyco_hydro_17_plant"/>
</dbReference>
<dbReference type="EC" id="3.2.1.39" evidence="3"/>
<evidence type="ECO:0000256" key="6">
    <source>
        <dbReference type="ARBA" id="ARBA00023295"/>
    </source>
</evidence>
<dbReference type="SUPFAM" id="SSF51445">
    <property type="entry name" value="(Trans)glycosidases"/>
    <property type="match status" value="1"/>
</dbReference>
<keyword evidence="8" id="KW-0472">Membrane</keyword>
<evidence type="ECO:0000256" key="1">
    <source>
        <dbReference type="ARBA" id="ARBA00000382"/>
    </source>
</evidence>
<evidence type="ECO:0000256" key="4">
    <source>
        <dbReference type="ARBA" id="ARBA00022729"/>
    </source>
</evidence>
<dbReference type="InterPro" id="IPR000490">
    <property type="entry name" value="Glyco_hydro_17"/>
</dbReference>
<dbReference type="EMBL" id="JBBPBK010000008">
    <property type="protein sequence ID" value="KAK9280413.1"/>
    <property type="molecule type" value="Genomic_DNA"/>
</dbReference>
<protein>
    <recommendedName>
        <fullName evidence="3">glucan endo-1,3-beta-D-glucosidase</fullName>
        <ecNumber evidence="3">3.2.1.39</ecNumber>
    </recommendedName>
</protein>
<keyword evidence="10" id="KW-1185">Reference proteome</keyword>
<dbReference type="InterPro" id="IPR017853">
    <property type="entry name" value="GH"/>
</dbReference>
<evidence type="ECO:0000256" key="2">
    <source>
        <dbReference type="ARBA" id="ARBA00008773"/>
    </source>
</evidence>
<name>A0AAP0RMD4_LIQFO</name>
<keyword evidence="8" id="KW-0812">Transmembrane</keyword>
<dbReference type="PANTHER" id="PTHR32227">
    <property type="entry name" value="GLUCAN ENDO-1,3-BETA-GLUCOSIDASE BG1-RELATED-RELATED"/>
    <property type="match status" value="1"/>
</dbReference>
<evidence type="ECO:0000256" key="3">
    <source>
        <dbReference type="ARBA" id="ARBA00012780"/>
    </source>
</evidence>
<evidence type="ECO:0000256" key="8">
    <source>
        <dbReference type="SAM" id="Phobius"/>
    </source>
</evidence>
<dbReference type="Proteomes" id="UP001415857">
    <property type="component" value="Unassembled WGS sequence"/>
</dbReference>
<evidence type="ECO:0000256" key="5">
    <source>
        <dbReference type="ARBA" id="ARBA00022801"/>
    </source>
</evidence>